<reference evidence="4" key="2">
    <citation type="submission" date="2021-09" db="EMBL/GenBank/DDBJ databases">
        <authorList>
            <person name="Jia N."/>
            <person name="Wang J."/>
            <person name="Shi W."/>
            <person name="Du L."/>
            <person name="Sun Y."/>
            <person name="Zhan W."/>
            <person name="Jiang J."/>
            <person name="Wang Q."/>
            <person name="Zhang B."/>
            <person name="Ji P."/>
            <person name="Sakyi L.B."/>
            <person name="Cui X."/>
            <person name="Yuan T."/>
            <person name="Jiang B."/>
            <person name="Yang W."/>
            <person name="Lam T.T.-Y."/>
            <person name="Chang Q."/>
            <person name="Ding S."/>
            <person name="Wang X."/>
            <person name="Zhu J."/>
            <person name="Ruan X."/>
            <person name="Zhao L."/>
            <person name="Wei J."/>
            <person name="Que T."/>
            <person name="Du C."/>
            <person name="Cheng J."/>
            <person name="Dai P."/>
            <person name="Han X."/>
            <person name="Huang E."/>
            <person name="Gao Y."/>
            <person name="Liu J."/>
            <person name="Shao H."/>
            <person name="Ye R."/>
            <person name="Li L."/>
            <person name="Wei W."/>
            <person name="Wang X."/>
            <person name="Wang C."/>
            <person name="Huo Q."/>
            <person name="Li W."/>
            <person name="Guo W."/>
            <person name="Chen H."/>
            <person name="Chen S."/>
            <person name="Zhou L."/>
            <person name="Zhou L."/>
            <person name="Ni X."/>
            <person name="Tian J."/>
            <person name="Zhou Y."/>
            <person name="Sheng Y."/>
            <person name="Liu T."/>
            <person name="Pan Y."/>
            <person name="Xia L."/>
            <person name="Li J."/>
            <person name="Zhao F."/>
            <person name="Cao W."/>
        </authorList>
    </citation>
    <scope>NUCLEOTIDE SEQUENCE</scope>
    <source>
        <strain evidence="4">Rsan-2018</strain>
        <tissue evidence="4">Larvae</tissue>
    </source>
</reference>
<dbReference type="EMBL" id="JABSTV010001253">
    <property type="protein sequence ID" value="KAH7944066.1"/>
    <property type="molecule type" value="Genomic_DNA"/>
</dbReference>
<dbReference type="GO" id="GO:0005096">
    <property type="term" value="F:GTPase activator activity"/>
    <property type="evidence" value="ECO:0007669"/>
    <property type="project" value="UniProtKB-KW"/>
</dbReference>
<protein>
    <submittedName>
        <fullName evidence="4">Uncharacterized protein</fullName>
    </submittedName>
</protein>
<dbReference type="AlphaFoldDB" id="A0A9D4SSR1"/>
<reference evidence="4" key="1">
    <citation type="journal article" date="2020" name="Cell">
        <title>Large-Scale Comparative Analyses of Tick Genomes Elucidate Their Genetic Diversity and Vector Capacities.</title>
        <authorList>
            <consortium name="Tick Genome and Microbiome Consortium (TIGMIC)"/>
            <person name="Jia N."/>
            <person name="Wang J."/>
            <person name="Shi W."/>
            <person name="Du L."/>
            <person name="Sun Y."/>
            <person name="Zhan W."/>
            <person name="Jiang J.F."/>
            <person name="Wang Q."/>
            <person name="Zhang B."/>
            <person name="Ji P."/>
            <person name="Bell-Sakyi L."/>
            <person name="Cui X.M."/>
            <person name="Yuan T.T."/>
            <person name="Jiang B.G."/>
            <person name="Yang W.F."/>
            <person name="Lam T.T."/>
            <person name="Chang Q.C."/>
            <person name="Ding S.J."/>
            <person name="Wang X.J."/>
            <person name="Zhu J.G."/>
            <person name="Ruan X.D."/>
            <person name="Zhao L."/>
            <person name="Wei J.T."/>
            <person name="Ye R.Z."/>
            <person name="Que T.C."/>
            <person name="Du C.H."/>
            <person name="Zhou Y.H."/>
            <person name="Cheng J.X."/>
            <person name="Dai P.F."/>
            <person name="Guo W.B."/>
            <person name="Han X.H."/>
            <person name="Huang E.J."/>
            <person name="Li L.F."/>
            <person name="Wei W."/>
            <person name="Gao Y.C."/>
            <person name="Liu J.Z."/>
            <person name="Shao H.Z."/>
            <person name="Wang X."/>
            <person name="Wang C.C."/>
            <person name="Yang T.C."/>
            <person name="Huo Q.B."/>
            <person name="Li W."/>
            <person name="Chen H.Y."/>
            <person name="Chen S.E."/>
            <person name="Zhou L.G."/>
            <person name="Ni X.B."/>
            <person name="Tian J.H."/>
            <person name="Sheng Y."/>
            <person name="Liu T."/>
            <person name="Pan Y.S."/>
            <person name="Xia L.Y."/>
            <person name="Li J."/>
            <person name="Zhao F."/>
            <person name="Cao W.C."/>
        </authorList>
    </citation>
    <scope>NUCLEOTIDE SEQUENCE</scope>
    <source>
        <strain evidence="4">Rsan-2018</strain>
    </source>
</reference>
<dbReference type="InterPro" id="IPR032675">
    <property type="entry name" value="LRR_dom_sf"/>
</dbReference>
<evidence type="ECO:0000256" key="3">
    <source>
        <dbReference type="ARBA" id="ARBA00022737"/>
    </source>
</evidence>
<dbReference type="GO" id="GO:0006913">
    <property type="term" value="P:nucleocytoplasmic transport"/>
    <property type="evidence" value="ECO:0007669"/>
    <property type="project" value="TreeGrafter"/>
</dbReference>
<dbReference type="SUPFAM" id="SSF52047">
    <property type="entry name" value="RNI-like"/>
    <property type="match status" value="1"/>
</dbReference>
<evidence type="ECO:0000256" key="2">
    <source>
        <dbReference type="ARBA" id="ARBA00022614"/>
    </source>
</evidence>
<accession>A0A9D4SSR1</accession>
<dbReference type="GO" id="GO:0005634">
    <property type="term" value="C:nucleus"/>
    <property type="evidence" value="ECO:0007669"/>
    <property type="project" value="TreeGrafter"/>
</dbReference>
<keyword evidence="1" id="KW-0343">GTPase activation</keyword>
<dbReference type="PANTHER" id="PTHR24113:SF12">
    <property type="entry name" value="RAN GTPASE-ACTIVATING PROTEIN 1"/>
    <property type="match status" value="1"/>
</dbReference>
<dbReference type="GO" id="GO:0031267">
    <property type="term" value="F:small GTPase binding"/>
    <property type="evidence" value="ECO:0007669"/>
    <property type="project" value="TreeGrafter"/>
</dbReference>
<keyword evidence="2" id="KW-0433">Leucine-rich repeat</keyword>
<name>A0A9D4SSR1_RHISA</name>
<comment type="caution">
    <text evidence="4">The sequence shown here is derived from an EMBL/GenBank/DDBJ whole genome shotgun (WGS) entry which is preliminary data.</text>
</comment>
<sequence>MALPSSARLRHLTLKGGYPTAFSELDLCDGMAAFKTLETFEFLKVHITSHDLARGIAALLRENGRHLVKVRFERNDLSQPSAAVILEALLKCHLLSELSFVGNHLNKRNIETLAEVVRSLRNLKKLTLDFSFSNGGPFGPIAKALESNTSLEELSLKACQIQFEMLFEALHTNTTLRLLDLTLCKMTINEVMHLARALTFNKGMRTVLLPYCRLEDEGIVVLANAMAKNNTLEKLDLCFTWCSTQDVMAFCRSLKNNRTLRSVGFGLTRGSDQERRELSHQLSQHECYGRIALRWRDADLHTTDDGAES</sequence>
<evidence type="ECO:0000313" key="5">
    <source>
        <dbReference type="Proteomes" id="UP000821837"/>
    </source>
</evidence>
<dbReference type="VEuPathDB" id="VectorBase:RSAN_045170"/>
<dbReference type="GO" id="GO:0048471">
    <property type="term" value="C:perinuclear region of cytoplasm"/>
    <property type="evidence" value="ECO:0007669"/>
    <property type="project" value="TreeGrafter"/>
</dbReference>
<dbReference type="Proteomes" id="UP000821837">
    <property type="component" value="Unassembled WGS sequence"/>
</dbReference>
<evidence type="ECO:0000256" key="1">
    <source>
        <dbReference type="ARBA" id="ARBA00022468"/>
    </source>
</evidence>
<dbReference type="Gene3D" id="3.80.10.10">
    <property type="entry name" value="Ribonuclease Inhibitor"/>
    <property type="match status" value="2"/>
</dbReference>
<organism evidence="4 5">
    <name type="scientific">Rhipicephalus sanguineus</name>
    <name type="common">Brown dog tick</name>
    <name type="synonym">Ixodes sanguineus</name>
    <dbReference type="NCBI Taxonomy" id="34632"/>
    <lineage>
        <taxon>Eukaryota</taxon>
        <taxon>Metazoa</taxon>
        <taxon>Ecdysozoa</taxon>
        <taxon>Arthropoda</taxon>
        <taxon>Chelicerata</taxon>
        <taxon>Arachnida</taxon>
        <taxon>Acari</taxon>
        <taxon>Parasitiformes</taxon>
        <taxon>Ixodida</taxon>
        <taxon>Ixodoidea</taxon>
        <taxon>Ixodidae</taxon>
        <taxon>Rhipicephalinae</taxon>
        <taxon>Rhipicephalus</taxon>
        <taxon>Rhipicephalus</taxon>
    </lineage>
</organism>
<gene>
    <name evidence="4" type="ORF">HPB52_015153</name>
</gene>
<proteinExistence type="predicted"/>
<dbReference type="GO" id="GO:0005829">
    <property type="term" value="C:cytosol"/>
    <property type="evidence" value="ECO:0007669"/>
    <property type="project" value="TreeGrafter"/>
</dbReference>
<keyword evidence="5" id="KW-1185">Reference proteome</keyword>
<dbReference type="InterPro" id="IPR027038">
    <property type="entry name" value="RanGap"/>
</dbReference>
<dbReference type="PANTHER" id="PTHR24113">
    <property type="entry name" value="RAN GTPASE-ACTIVATING PROTEIN 1"/>
    <property type="match status" value="1"/>
</dbReference>
<keyword evidence="3" id="KW-0677">Repeat</keyword>
<evidence type="ECO:0000313" key="4">
    <source>
        <dbReference type="EMBL" id="KAH7944066.1"/>
    </source>
</evidence>